<dbReference type="InterPro" id="IPR010985">
    <property type="entry name" value="Ribbon_hlx_hlx"/>
</dbReference>
<sequence length="68" mass="7686">MKMKLGASKSTMQAVDAIHKPVLPTKKLQMNIPEDLHKSFKLACLKQDRDMTDVTIELINDWMGKTGD</sequence>
<accession>A0A7X2MIE7</accession>
<dbReference type="InterPro" id="IPR013321">
    <property type="entry name" value="Arc_rbn_hlx_hlx"/>
</dbReference>
<dbReference type="SUPFAM" id="SSF47598">
    <property type="entry name" value="Ribbon-helix-helix"/>
    <property type="match status" value="1"/>
</dbReference>
<dbReference type="Proteomes" id="UP000461948">
    <property type="component" value="Unassembled WGS sequence"/>
</dbReference>
<dbReference type="Pfam" id="PF09274">
    <property type="entry name" value="ParG"/>
    <property type="match status" value="1"/>
</dbReference>
<comment type="caution">
    <text evidence="1">The sequence shown here is derived from an EMBL/GenBank/DDBJ whole genome shotgun (WGS) entry which is preliminary data.</text>
</comment>
<dbReference type="AlphaFoldDB" id="A0A7X2MIE7"/>
<evidence type="ECO:0000313" key="1">
    <source>
        <dbReference type="EMBL" id="MSE13679.1"/>
    </source>
</evidence>
<dbReference type="EMBL" id="WKLC01000004">
    <property type="protein sequence ID" value="MSE13679.1"/>
    <property type="molecule type" value="Genomic_DNA"/>
</dbReference>
<reference evidence="1 2" key="1">
    <citation type="submission" date="2019-11" db="EMBL/GenBank/DDBJ databases">
        <title>Draft Genome Sequence of Plant Growth-Promoting Rhizosphere-Associated Bacteria.</title>
        <authorList>
            <person name="Vasilyev I.Y."/>
            <person name="Radchenko V."/>
            <person name="Ilnitskaya E.V."/>
        </authorList>
    </citation>
    <scope>NUCLEOTIDE SEQUENCE [LARGE SCALE GENOMIC DNA]</scope>
    <source>
        <strain evidence="1 2">VRA_MhP_f</strain>
    </source>
</reference>
<organism evidence="1 2">
    <name type="scientific">Enterobacter agglomerans</name>
    <name type="common">Erwinia herbicola</name>
    <name type="synonym">Pantoea agglomerans</name>
    <dbReference type="NCBI Taxonomy" id="549"/>
    <lineage>
        <taxon>Bacteria</taxon>
        <taxon>Pseudomonadati</taxon>
        <taxon>Pseudomonadota</taxon>
        <taxon>Gammaproteobacteria</taxon>
        <taxon>Enterobacterales</taxon>
        <taxon>Erwiniaceae</taxon>
        <taxon>Pantoea</taxon>
        <taxon>Pantoea agglomerans group</taxon>
    </lineage>
</organism>
<dbReference type="InterPro" id="IPR015354">
    <property type="entry name" value="DNA_partition_ParG"/>
</dbReference>
<protein>
    <recommendedName>
        <fullName evidence="3">ParG</fullName>
    </recommendedName>
</protein>
<gene>
    <name evidence="1" type="ORF">GKC49_00435</name>
</gene>
<dbReference type="RefSeq" id="WP_187495247.1">
    <property type="nucleotide sequence ID" value="NZ_JACSWY010000018.1"/>
</dbReference>
<dbReference type="Gene3D" id="1.10.1220.10">
    <property type="entry name" value="Met repressor-like"/>
    <property type="match status" value="1"/>
</dbReference>
<evidence type="ECO:0008006" key="3">
    <source>
        <dbReference type="Google" id="ProtNLM"/>
    </source>
</evidence>
<evidence type="ECO:0000313" key="2">
    <source>
        <dbReference type="Proteomes" id="UP000461948"/>
    </source>
</evidence>
<name>A0A7X2MIE7_ENTAG</name>
<proteinExistence type="predicted"/>
<dbReference type="GO" id="GO:0006355">
    <property type="term" value="P:regulation of DNA-templated transcription"/>
    <property type="evidence" value="ECO:0007669"/>
    <property type="project" value="InterPro"/>
</dbReference>
<dbReference type="GO" id="GO:0043565">
    <property type="term" value="F:sequence-specific DNA binding"/>
    <property type="evidence" value="ECO:0007669"/>
    <property type="project" value="UniProtKB-ARBA"/>
</dbReference>